<evidence type="ECO:0000313" key="9">
    <source>
        <dbReference type="Proteomes" id="UP000253318"/>
    </source>
</evidence>
<dbReference type="EMBL" id="QEIN01000082">
    <property type="protein sequence ID" value="RCV58796.1"/>
    <property type="molecule type" value="Genomic_DNA"/>
</dbReference>
<dbReference type="PROSITE" id="PS00188">
    <property type="entry name" value="BIOTIN"/>
    <property type="match status" value="1"/>
</dbReference>
<evidence type="ECO:0000313" key="8">
    <source>
        <dbReference type="EMBL" id="RCV58796.1"/>
    </source>
</evidence>
<dbReference type="PROSITE" id="PS50968">
    <property type="entry name" value="BIOTINYL_LIPOYL"/>
    <property type="match status" value="1"/>
</dbReference>
<evidence type="ECO:0000256" key="4">
    <source>
        <dbReference type="ARBA" id="ARBA00022840"/>
    </source>
</evidence>
<dbReference type="InterPro" id="IPR005482">
    <property type="entry name" value="Biotin_COase_C"/>
</dbReference>
<feature type="domain" description="Lipoyl-binding" evidence="6">
    <location>
        <begin position="225"/>
        <end position="299"/>
    </location>
</feature>
<dbReference type="Gene3D" id="2.40.50.100">
    <property type="match status" value="1"/>
</dbReference>
<organism evidence="8 9">
    <name type="scientific">Marinitenerispora sediminis</name>
    <dbReference type="NCBI Taxonomy" id="1931232"/>
    <lineage>
        <taxon>Bacteria</taxon>
        <taxon>Bacillati</taxon>
        <taxon>Actinomycetota</taxon>
        <taxon>Actinomycetes</taxon>
        <taxon>Streptosporangiales</taxon>
        <taxon>Nocardiopsidaceae</taxon>
        <taxon>Marinitenerispora</taxon>
    </lineage>
</organism>
<reference evidence="8 9" key="1">
    <citation type="submission" date="2018-04" db="EMBL/GenBank/DDBJ databases">
        <title>Novel actinobacteria from marine sediment.</title>
        <authorList>
            <person name="Ng Z.Y."/>
            <person name="Tan G.Y.A."/>
        </authorList>
    </citation>
    <scope>NUCLEOTIDE SEQUENCE [LARGE SCALE GENOMIC DNA]</scope>
    <source>
        <strain evidence="8 9">TPS81</strain>
    </source>
</reference>
<feature type="non-terminal residue" evidence="8">
    <location>
        <position position="1"/>
    </location>
</feature>
<dbReference type="SUPFAM" id="SSF51246">
    <property type="entry name" value="Rudiment single hybrid motif"/>
    <property type="match status" value="1"/>
</dbReference>
<dbReference type="SUPFAM" id="SSF51230">
    <property type="entry name" value="Single hybrid motif"/>
    <property type="match status" value="1"/>
</dbReference>
<dbReference type="PANTHER" id="PTHR18866:SF33">
    <property type="entry name" value="METHYLCROTONOYL-COA CARBOXYLASE SUBUNIT ALPHA, MITOCHONDRIAL-RELATED"/>
    <property type="match status" value="1"/>
</dbReference>
<dbReference type="InterPro" id="IPR011764">
    <property type="entry name" value="Biotin_carboxylation_dom"/>
</dbReference>
<dbReference type="Proteomes" id="UP000253318">
    <property type="component" value="Unassembled WGS sequence"/>
</dbReference>
<accession>A0A368T5V5</accession>
<dbReference type="InterPro" id="IPR001882">
    <property type="entry name" value="Biotin_BS"/>
</dbReference>
<dbReference type="Pfam" id="PF02785">
    <property type="entry name" value="Biotin_carb_C"/>
    <property type="match status" value="1"/>
</dbReference>
<keyword evidence="4" id="KW-0067">ATP-binding</keyword>
<gene>
    <name evidence="8" type="ORF">DEF24_12225</name>
</gene>
<dbReference type="PANTHER" id="PTHR18866">
    <property type="entry name" value="CARBOXYLASE:PYRUVATE/ACETYL-COA/PROPIONYL-COA CARBOXYLASE"/>
    <property type="match status" value="1"/>
</dbReference>
<dbReference type="GO" id="GO:0004075">
    <property type="term" value="F:biotin carboxylase activity"/>
    <property type="evidence" value="ECO:0007669"/>
    <property type="project" value="UniProtKB-EC"/>
</dbReference>
<dbReference type="InterPro" id="IPR050856">
    <property type="entry name" value="Biotin_carboxylase_complex"/>
</dbReference>
<keyword evidence="3" id="KW-0547">Nucleotide-binding</keyword>
<dbReference type="Pfam" id="PF02786">
    <property type="entry name" value="CPSase_L_D2"/>
    <property type="match status" value="1"/>
</dbReference>
<sequence length="300" mass="30996">QVEHPVTEEVSGIDLVREMFRIAEGEPLGYDDPVLRGHSFEFRINAEDAGRNFMPAPGTVTGWRVPGGPGVRVDAGAEAGTVVGPEWDSLLAKLVVTGRDRREALERARRALAEFAVEGMATSLPFHRAAVADPAVAPETVGTSGPFTVHTRWIENGFAAGIPPFDGAAAEAGAPAERRSAVVEVDGRRIEVTLPADLVGVPAPAAAAAVPARSARRRSAGRRSAAAAGGAALTTPMQGTVVKVAVTDGADVAEGDLVVVLEAMKMEQPILAHRAGTVRGLSADVGAVLTPGTVVCEILS</sequence>
<name>A0A368T5V5_9ACTN</name>
<keyword evidence="2" id="KW-0436">Ligase</keyword>
<evidence type="ECO:0000259" key="6">
    <source>
        <dbReference type="PROSITE" id="PS50968"/>
    </source>
</evidence>
<evidence type="ECO:0000256" key="2">
    <source>
        <dbReference type="ARBA" id="ARBA00022598"/>
    </source>
</evidence>
<dbReference type="AlphaFoldDB" id="A0A368T5V5"/>
<comment type="caution">
    <text evidence="8">The sequence shown here is derived from an EMBL/GenBank/DDBJ whole genome shotgun (WGS) entry which is preliminary data.</text>
</comment>
<dbReference type="Gene3D" id="3.30.470.20">
    <property type="entry name" value="ATP-grasp fold, B domain"/>
    <property type="match status" value="1"/>
</dbReference>
<dbReference type="InterPro" id="IPR005479">
    <property type="entry name" value="CPAse_ATP-bd"/>
</dbReference>
<dbReference type="InterPro" id="IPR011054">
    <property type="entry name" value="Rudment_hybrid_motif"/>
</dbReference>
<evidence type="ECO:0000256" key="1">
    <source>
        <dbReference type="ARBA" id="ARBA00013263"/>
    </source>
</evidence>
<keyword evidence="9" id="KW-1185">Reference proteome</keyword>
<dbReference type="SMART" id="SM00878">
    <property type="entry name" value="Biotin_carb_C"/>
    <property type="match status" value="1"/>
</dbReference>
<dbReference type="RefSeq" id="WP_309485888.1">
    <property type="nucleotide sequence ID" value="NZ_QEIN01000082.1"/>
</dbReference>
<keyword evidence="5" id="KW-0092">Biotin</keyword>
<proteinExistence type="predicted"/>
<evidence type="ECO:0000259" key="7">
    <source>
        <dbReference type="PROSITE" id="PS50979"/>
    </source>
</evidence>
<dbReference type="GO" id="GO:0005524">
    <property type="term" value="F:ATP binding"/>
    <property type="evidence" value="ECO:0007669"/>
    <property type="project" value="UniProtKB-KW"/>
</dbReference>
<dbReference type="PROSITE" id="PS50979">
    <property type="entry name" value="BC"/>
    <property type="match status" value="1"/>
</dbReference>
<feature type="domain" description="Biotin carboxylation" evidence="7">
    <location>
        <begin position="1"/>
        <end position="151"/>
    </location>
</feature>
<dbReference type="Pfam" id="PF00364">
    <property type="entry name" value="Biotin_lipoyl"/>
    <property type="match status" value="1"/>
</dbReference>
<evidence type="ECO:0000256" key="5">
    <source>
        <dbReference type="ARBA" id="ARBA00023267"/>
    </source>
</evidence>
<protein>
    <recommendedName>
        <fullName evidence="1">biotin carboxylase</fullName>
        <ecNumber evidence="1">6.3.4.14</ecNumber>
    </recommendedName>
</protein>
<dbReference type="EC" id="6.3.4.14" evidence="1"/>
<dbReference type="InterPro" id="IPR011053">
    <property type="entry name" value="Single_hybrid_motif"/>
</dbReference>
<dbReference type="CDD" id="cd06850">
    <property type="entry name" value="biotinyl_domain"/>
    <property type="match status" value="1"/>
</dbReference>
<evidence type="ECO:0000256" key="3">
    <source>
        <dbReference type="ARBA" id="ARBA00022741"/>
    </source>
</evidence>
<dbReference type="InterPro" id="IPR000089">
    <property type="entry name" value="Biotin_lipoyl"/>
</dbReference>